<dbReference type="InterPro" id="IPR017927">
    <property type="entry name" value="FAD-bd_FR_type"/>
</dbReference>
<dbReference type="RefSeq" id="WP_345733698.1">
    <property type="nucleotide sequence ID" value="NZ_BAAAYN010000082.1"/>
</dbReference>
<feature type="region of interest" description="Disordered" evidence="1">
    <location>
        <begin position="58"/>
        <end position="79"/>
    </location>
</feature>
<evidence type="ECO:0000256" key="1">
    <source>
        <dbReference type="SAM" id="MobiDB-lite"/>
    </source>
</evidence>
<reference evidence="4" key="1">
    <citation type="journal article" date="2019" name="Int. J. Syst. Evol. Microbiol.">
        <title>The Global Catalogue of Microorganisms (GCM) 10K type strain sequencing project: providing services to taxonomists for standard genome sequencing and annotation.</title>
        <authorList>
            <consortium name="The Broad Institute Genomics Platform"/>
            <consortium name="The Broad Institute Genome Sequencing Center for Infectious Disease"/>
            <person name="Wu L."/>
            <person name="Ma J."/>
        </authorList>
    </citation>
    <scope>NUCLEOTIDE SEQUENCE [LARGE SCALE GENOMIC DNA]</scope>
    <source>
        <strain evidence="4">JCM 9458</strain>
    </source>
</reference>
<dbReference type="InterPro" id="IPR017938">
    <property type="entry name" value="Riboflavin_synthase-like_b-brl"/>
</dbReference>
<dbReference type="EMBL" id="BAAAYN010000082">
    <property type="protein sequence ID" value="GAA3398322.1"/>
    <property type="molecule type" value="Genomic_DNA"/>
</dbReference>
<dbReference type="InterPro" id="IPR013113">
    <property type="entry name" value="SIP_FAD-bd"/>
</dbReference>
<dbReference type="CDD" id="cd06193">
    <property type="entry name" value="siderophore_interacting"/>
    <property type="match status" value="1"/>
</dbReference>
<dbReference type="Pfam" id="PF08021">
    <property type="entry name" value="FAD_binding_9"/>
    <property type="match status" value="1"/>
</dbReference>
<comment type="caution">
    <text evidence="3">The sequence shown here is derived from an EMBL/GenBank/DDBJ whole genome shotgun (WGS) entry which is preliminary data.</text>
</comment>
<dbReference type="InterPro" id="IPR007037">
    <property type="entry name" value="SIP_rossman_dom"/>
</dbReference>
<dbReference type="Gene3D" id="2.40.30.10">
    <property type="entry name" value="Translation factors"/>
    <property type="match status" value="1"/>
</dbReference>
<dbReference type="InterPro" id="IPR039374">
    <property type="entry name" value="SIP_fam"/>
</dbReference>
<dbReference type="Pfam" id="PF04954">
    <property type="entry name" value="SIP"/>
    <property type="match status" value="1"/>
</dbReference>
<dbReference type="PROSITE" id="PS51384">
    <property type="entry name" value="FAD_FR"/>
    <property type="match status" value="1"/>
</dbReference>
<evidence type="ECO:0000313" key="4">
    <source>
        <dbReference type="Proteomes" id="UP001501676"/>
    </source>
</evidence>
<feature type="domain" description="FAD-binding FR-type" evidence="2">
    <location>
        <begin position="13"/>
        <end position="135"/>
    </location>
</feature>
<gene>
    <name evidence="3" type="ORF">GCM10020369_81450</name>
</gene>
<name>A0ABP6TBH7_9ACTN</name>
<dbReference type="PANTHER" id="PTHR30157">
    <property type="entry name" value="FERRIC REDUCTASE, NADPH-DEPENDENT"/>
    <property type="match status" value="1"/>
</dbReference>
<dbReference type="InterPro" id="IPR039261">
    <property type="entry name" value="FNR_nucleotide-bd"/>
</dbReference>
<proteinExistence type="predicted"/>
<dbReference type="SUPFAM" id="SSF63380">
    <property type="entry name" value="Riboflavin synthase domain-like"/>
    <property type="match status" value="1"/>
</dbReference>
<dbReference type="PANTHER" id="PTHR30157:SF0">
    <property type="entry name" value="NADPH-DEPENDENT FERRIC-CHELATE REDUCTASE"/>
    <property type="match status" value="1"/>
</dbReference>
<keyword evidence="4" id="KW-1185">Reference proteome</keyword>
<dbReference type="Proteomes" id="UP001501676">
    <property type="component" value="Unassembled WGS sequence"/>
</dbReference>
<evidence type="ECO:0000259" key="2">
    <source>
        <dbReference type="PROSITE" id="PS51384"/>
    </source>
</evidence>
<sequence>MTLPRATWASFDIKIRELELRKRTPITPRMLRLTLGGPGMAGFESHLADEHVKLVFPDRDTGVTRPPTQDGDHLDWPDPMPPVRDCSVRRYDRAAGEIDLDVVLHDVGLAATWARTAPLGSSIWVAGPRPGRVVPPAFGFHVLLGDETALPAIARWLSELAPSTRAVAAIEVADADEEQPIECHDGAQLTWLHRNGAPAGSTDLLGRYVESVTLPSDTHTYLWAAGEAGCLKPVRRWARAHGLGKDQSDISGYWRRGAAQDAPESLGERARHAVAHLLGRDH</sequence>
<evidence type="ECO:0000313" key="3">
    <source>
        <dbReference type="EMBL" id="GAA3398322.1"/>
    </source>
</evidence>
<dbReference type="Gene3D" id="3.40.50.80">
    <property type="entry name" value="Nucleotide-binding domain of ferredoxin-NADP reductase (FNR) module"/>
    <property type="match status" value="1"/>
</dbReference>
<accession>A0ABP6TBH7</accession>
<protein>
    <submittedName>
        <fullName evidence="3">Siderophore-interacting protein</fullName>
    </submittedName>
</protein>
<organism evidence="3 4">
    <name type="scientific">Cryptosporangium minutisporangium</name>
    <dbReference type="NCBI Taxonomy" id="113569"/>
    <lineage>
        <taxon>Bacteria</taxon>
        <taxon>Bacillati</taxon>
        <taxon>Actinomycetota</taxon>
        <taxon>Actinomycetes</taxon>
        <taxon>Cryptosporangiales</taxon>
        <taxon>Cryptosporangiaceae</taxon>
        <taxon>Cryptosporangium</taxon>
    </lineage>
</organism>